<dbReference type="PANTHER" id="PTHR46430">
    <property type="entry name" value="PROTEIN SKT5-RELATED"/>
    <property type="match status" value="1"/>
</dbReference>
<accession>S3DIY1</accession>
<dbReference type="STRING" id="1116229.S3DIY1"/>
<dbReference type="PANTHER" id="PTHR46430:SF3">
    <property type="entry name" value="ACTIVATOR OF C KINASE PROTEIN 1"/>
    <property type="match status" value="1"/>
</dbReference>
<dbReference type="InterPro" id="IPR006597">
    <property type="entry name" value="Sel1-like"/>
</dbReference>
<dbReference type="GeneID" id="19461478"/>
<dbReference type="RefSeq" id="XP_008085698.1">
    <property type="nucleotide sequence ID" value="XM_008087507.1"/>
</dbReference>
<gene>
    <name evidence="3" type="ORF">GLAREA_02421</name>
</gene>
<dbReference type="SMART" id="SM00671">
    <property type="entry name" value="SEL1"/>
    <property type="match status" value="7"/>
</dbReference>
<dbReference type="KEGG" id="glz:GLAREA_02421"/>
<dbReference type="SUPFAM" id="SSF81901">
    <property type="entry name" value="HCP-like"/>
    <property type="match status" value="2"/>
</dbReference>
<keyword evidence="1" id="KW-0677">Repeat</keyword>
<feature type="compositionally biased region" description="Low complexity" evidence="2">
    <location>
        <begin position="25"/>
        <end position="66"/>
    </location>
</feature>
<feature type="compositionally biased region" description="Gly residues" evidence="2">
    <location>
        <begin position="118"/>
        <end position="142"/>
    </location>
</feature>
<feature type="compositionally biased region" description="Low complexity" evidence="2">
    <location>
        <begin position="274"/>
        <end position="314"/>
    </location>
</feature>
<dbReference type="OMA" id="RLSIVWY"/>
<feature type="region of interest" description="Disordered" evidence="2">
    <location>
        <begin position="1"/>
        <end position="721"/>
    </location>
</feature>
<feature type="compositionally biased region" description="Basic and acidic residues" evidence="2">
    <location>
        <begin position="1080"/>
        <end position="1098"/>
    </location>
</feature>
<proteinExistence type="predicted"/>
<dbReference type="EMBL" id="KE145370">
    <property type="protein sequence ID" value="EPE26508.1"/>
    <property type="molecule type" value="Genomic_DNA"/>
</dbReference>
<feature type="region of interest" description="Disordered" evidence="2">
    <location>
        <begin position="1070"/>
        <end position="1098"/>
    </location>
</feature>
<evidence type="ECO:0000313" key="3">
    <source>
        <dbReference type="EMBL" id="EPE26508.1"/>
    </source>
</evidence>
<evidence type="ECO:0000313" key="4">
    <source>
        <dbReference type="Proteomes" id="UP000016922"/>
    </source>
</evidence>
<dbReference type="eggNOG" id="KOG1550">
    <property type="taxonomic scope" value="Eukaryota"/>
</dbReference>
<feature type="compositionally biased region" description="Polar residues" evidence="2">
    <location>
        <begin position="626"/>
        <end position="638"/>
    </location>
</feature>
<dbReference type="HOGENOM" id="CLU_000288_126_0_1"/>
<dbReference type="Pfam" id="PF08238">
    <property type="entry name" value="Sel1"/>
    <property type="match status" value="7"/>
</dbReference>
<dbReference type="Gene3D" id="1.25.40.10">
    <property type="entry name" value="Tetratricopeptide repeat domain"/>
    <property type="match status" value="3"/>
</dbReference>
<feature type="compositionally biased region" description="Low complexity" evidence="2">
    <location>
        <begin position="591"/>
        <end position="600"/>
    </location>
</feature>
<feature type="compositionally biased region" description="Low complexity" evidence="2">
    <location>
        <begin position="697"/>
        <end position="707"/>
    </location>
</feature>
<feature type="compositionally biased region" description="Basic and acidic residues" evidence="2">
    <location>
        <begin position="234"/>
        <end position="262"/>
    </location>
</feature>
<feature type="compositionally biased region" description="Polar residues" evidence="2">
    <location>
        <begin position="663"/>
        <end position="672"/>
    </location>
</feature>
<dbReference type="Proteomes" id="UP000016922">
    <property type="component" value="Unassembled WGS sequence"/>
</dbReference>
<dbReference type="InterPro" id="IPR011990">
    <property type="entry name" value="TPR-like_helical_dom_sf"/>
</dbReference>
<evidence type="ECO:0000256" key="1">
    <source>
        <dbReference type="ARBA" id="ARBA00022737"/>
    </source>
</evidence>
<protein>
    <submittedName>
        <fullName evidence="3">HCP-like protein</fullName>
    </submittedName>
</protein>
<reference evidence="3 4" key="1">
    <citation type="journal article" date="2013" name="BMC Genomics">
        <title>Genomics-driven discovery of the pneumocandin biosynthetic gene cluster in the fungus Glarea lozoyensis.</title>
        <authorList>
            <person name="Chen L."/>
            <person name="Yue Q."/>
            <person name="Zhang X."/>
            <person name="Xiang M."/>
            <person name="Wang C."/>
            <person name="Li S."/>
            <person name="Che Y."/>
            <person name="Ortiz-Lopez F.J."/>
            <person name="Bills G.F."/>
            <person name="Liu X."/>
            <person name="An Z."/>
        </authorList>
    </citation>
    <scope>NUCLEOTIDE SEQUENCE [LARGE SCALE GENOMIC DNA]</scope>
    <source>
        <strain evidence="4">ATCC 20868 / MF5171</strain>
    </source>
</reference>
<evidence type="ECO:0000256" key="2">
    <source>
        <dbReference type="SAM" id="MobiDB-lite"/>
    </source>
</evidence>
<feature type="compositionally biased region" description="Gly residues" evidence="2">
    <location>
        <begin position="211"/>
        <end position="222"/>
    </location>
</feature>
<name>S3DIY1_GLAL2</name>
<keyword evidence="4" id="KW-1185">Reference proteome</keyword>
<dbReference type="AlphaFoldDB" id="S3DIY1"/>
<organism evidence="3 4">
    <name type="scientific">Glarea lozoyensis (strain ATCC 20868 / MF5171)</name>
    <dbReference type="NCBI Taxonomy" id="1116229"/>
    <lineage>
        <taxon>Eukaryota</taxon>
        <taxon>Fungi</taxon>
        <taxon>Dikarya</taxon>
        <taxon>Ascomycota</taxon>
        <taxon>Pezizomycotina</taxon>
        <taxon>Leotiomycetes</taxon>
        <taxon>Helotiales</taxon>
        <taxon>Helotiaceae</taxon>
        <taxon>Glarea</taxon>
    </lineage>
</organism>
<feature type="compositionally biased region" description="Pro residues" evidence="2">
    <location>
        <begin position="577"/>
        <end position="590"/>
    </location>
</feature>
<dbReference type="OrthoDB" id="272077at2759"/>
<sequence length="1098" mass="118806">MAYDQNYYQAPQRPNGRERPGPQGYNEAPQQQYPPQQQEQYAQDGYGYDDYNNQAYGQQYDQGYQAPNGAGGGRGNDYPPPNHNYPPQQEYYGNDRGGMAPRGGGRGPPPQQRPPPGSRGGYGGQGQGRGYPNGGPMGRGGRPPGPERAPSSDPGPNGMVRRPLKTPPMSPDVPSAWDNPFPTLPGAKKKTSLSEEQDILNKMAAMEVGGPPQGRGRGGKSGKGYALRNVPTDDYGRPSIEGRRPPPDDYGRRSAESSRRPPPDNYGRQSSDSQRPMPQRNYPPQQQRPPQQGYPEPRGPPQGAYQQQPQNAYGESGYDDRGGYGRNGPASPGFAPPGRSMTMGSEPRMQAMPRQAPIQNSMDGVGPSAPYNGPVGRQMAPRPATAGGQRPIPQRNYGPPAPMEQDPYGTGRAPPPPVNTYQSDPHYAPQDYSAQSNDAPYDDFFDAYYDGPANAGPPANGRRPSADSDMPNFDAVSSRPGNHKRGASIDEHIQPQAGGPPNGYTPQLKPIKSQPDFRGRAEPQTAVFEMAGSVPAMPPAPVPQAYDSEYGQQGGYGGPQNSNYDNPDPAYQQQYSEPPPQQNSFIPPPRSASAAPRAGQPGYGGGLPSGPRPGMGGLPNGPSPQNPSRANTMNSMPSRQPVLSPDALPSHPPPVRAGLIPNSVASLASNKPTPVRNYAGITPSPQQINPQQPPPQQQVQQPISMPAAPAPAPSGRPLSSAPVTAAELERLRQIVKGNPNDQASALQLARKLVEASESLVQTIPDQRTRNKTREKYVMDAHKILKKLVQAQNTDAMFFLADSHGRGALGLEPDNKEAFTLYQSAAKAGHAAAAYRTAVCCELGNEEGGGTRKDPLKAIQWYKRAATLGDTPAMYKMGMILLKGLLNQPKNPREAIGWLKRAAERADAENPHALHELGLLFEMPQNPESSVVRDEAYSFSLFQQAANLGYKYSQYRLGCAYEYGLFGCPVDPRQSIMWYSRAAAQEEHQSELSLSGWYLTGMEGVLQQSDTEAYLWARKAAMAGLAKAEYAMGYFTEVGIGSPANLEDAKRWYWRAAAQNFPKARERLEDLKRGGSKGAAKQRERISRSQQKDGECAVM</sequence>
<feature type="compositionally biased region" description="Pro residues" evidence="2">
    <location>
        <begin position="107"/>
        <end position="117"/>
    </location>
</feature>
<dbReference type="InterPro" id="IPR051726">
    <property type="entry name" value="Chitin_Synth_Reg"/>
</dbReference>
<feature type="compositionally biased region" description="Gly residues" evidence="2">
    <location>
        <begin position="601"/>
        <end position="619"/>
    </location>
</feature>